<protein>
    <submittedName>
        <fullName evidence="2">Uncharacterized protein</fullName>
    </submittedName>
</protein>
<evidence type="ECO:0000313" key="2">
    <source>
        <dbReference type="EMBL" id="CAL4101584.1"/>
    </source>
</evidence>
<feature type="compositionally biased region" description="Acidic residues" evidence="1">
    <location>
        <begin position="182"/>
        <end position="193"/>
    </location>
</feature>
<feature type="compositionally biased region" description="Acidic residues" evidence="1">
    <location>
        <begin position="153"/>
        <end position="169"/>
    </location>
</feature>
<organism evidence="2 3">
    <name type="scientific">Meganyctiphanes norvegica</name>
    <name type="common">Northern krill</name>
    <name type="synonym">Thysanopoda norvegica</name>
    <dbReference type="NCBI Taxonomy" id="48144"/>
    <lineage>
        <taxon>Eukaryota</taxon>
        <taxon>Metazoa</taxon>
        <taxon>Ecdysozoa</taxon>
        <taxon>Arthropoda</taxon>
        <taxon>Crustacea</taxon>
        <taxon>Multicrustacea</taxon>
        <taxon>Malacostraca</taxon>
        <taxon>Eumalacostraca</taxon>
        <taxon>Eucarida</taxon>
        <taxon>Euphausiacea</taxon>
        <taxon>Euphausiidae</taxon>
        <taxon>Meganyctiphanes</taxon>
    </lineage>
</organism>
<dbReference type="EMBL" id="CAXKWB010011492">
    <property type="protein sequence ID" value="CAL4101584.1"/>
    <property type="molecule type" value="Genomic_DNA"/>
</dbReference>
<dbReference type="AlphaFoldDB" id="A0AAV2QZ89"/>
<keyword evidence="3" id="KW-1185">Reference proteome</keyword>
<feature type="compositionally biased region" description="Basic and acidic residues" evidence="1">
    <location>
        <begin position="12"/>
        <end position="22"/>
    </location>
</feature>
<proteinExistence type="predicted"/>
<feature type="compositionally biased region" description="Acidic residues" evidence="1">
    <location>
        <begin position="104"/>
        <end position="127"/>
    </location>
</feature>
<evidence type="ECO:0000313" key="3">
    <source>
        <dbReference type="Proteomes" id="UP001497623"/>
    </source>
</evidence>
<feature type="compositionally biased region" description="Polar residues" evidence="1">
    <location>
        <begin position="88"/>
        <end position="103"/>
    </location>
</feature>
<accession>A0AAV2QZ89</accession>
<feature type="compositionally biased region" description="Polar residues" evidence="1">
    <location>
        <begin position="1"/>
        <end position="11"/>
    </location>
</feature>
<evidence type="ECO:0000256" key="1">
    <source>
        <dbReference type="SAM" id="MobiDB-lite"/>
    </source>
</evidence>
<comment type="caution">
    <text evidence="2">The sequence shown here is derived from an EMBL/GenBank/DDBJ whole genome shotgun (WGS) entry which is preliminary data.</text>
</comment>
<name>A0AAV2QZ89_MEGNR</name>
<sequence length="206" mass="23313">MIHQNSSSMHEPQSDKSSDGKTGRSSTYDISEIQDEELLRVDTEADISEMLETCSDIDVTENDDLSVTEYFVDTEIDCDKSKEDTKTQSDIMMNNTSCCSNTQDEGEDEDTDVDITDDDDLAVDDDELHIGSETDDYWLWHADDDSSHLRFDDDQDDDDDEDDLSDEATENPSSCYYYSNAEDVDSSDLELEDGSCRDVSHNESYT</sequence>
<feature type="compositionally biased region" description="Basic and acidic residues" evidence="1">
    <location>
        <begin position="194"/>
        <end position="206"/>
    </location>
</feature>
<gene>
    <name evidence="2" type="ORF">MNOR_LOCUS17044</name>
</gene>
<feature type="region of interest" description="Disordered" evidence="1">
    <location>
        <begin position="1"/>
        <end position="37"/>
    </location>
</feature>
<feature type="region of interest" description="Disordered" evidence="1">
    <location>
        <begin position="79"/>
        <end position="136"/>
    </location>
</feature>
<dbReference type="Proteomes" id="UP001497623">
    <property type="component" value="Unassembled WGS sequence"/>
</dbReference>
<reference evidence="2 3" key="1">
    <citation type="submission" date="2024-05" db="EMBL/GenBank/DDBJ databases">
        <authorList>
            <person name="Wallberg A."/>
        </authorList>
    </citation>
    <scope>NUCLEOTIDE SEQUENCE [LARGE SCALE GENOMIC DNA]</scope>
</reference>
<feature type="region of interest" description="Disordered" evidence="1">
    <location>
        <begin position="148"/>
        <end position="206"/>
    </location>
</feature>